<sequence>LLASKSGNEHAITSLLKCNANPNYNVAVKSKISSPLTQAVQNTYLSIAQRLLEAGANVNYQDGQGLSPLHHAALVEKYHLVKLMLEFKANVHAIDKKKRTALHIAIQKTKNMTNASLRIERLLLQEGSDINAKDILDRTPLHLAFIHMDTIPHMHEMLDIYKKVKKFIQENKKAEALER</sequence>
<dbReference type="SUPFAM" id="SSF48403">
    <property type="entry name" value="Ankyrin repeat"/>
    <property type="match status" value="1"/>
</dbReference>
<dbReference type="Gene3D" id="1.25.40.20">
    <property type="entry name" value="Ankyrin repeat-containing domain"/>
    <property type="match status" value="1"/>
</dbReference>
<dbReference type="InterPro" id="IPR002110">
    <property type="entry name" value="Ankyrin_rpt"/>
</dbReference>
<dbReference type="Proteomes" id="UP000646827">
    <property type="component" value="Unassembled WGS sequence"/>
</dbReference>
<reference evidence="4 5" key="1">
    <citation type="submission" date="2020-12" db="EMBL/GenBank/DDBJ databases">
        <title>Metabolic potential, ecology and presence of endohyphal bacteria is reflected in genomic diversity of Mucoromycotina.</title>
        <authorList>
            <person name="Muszewska A."/>
            <person name="Okrasinska A."/>
            <person name="Steczkiewicz K."/>
            <person name="Drgas O."/>
            <person name="Orlowska M."/>
            <person name="Perlinska-Lenart U."/>
            <person name="Aleksandrzak-Piekarczyk T."/>
            <person name="Szatraj K."/>
            <person name="Zielenkiewicz U."/>
            <person name="Pilsyk S."/>
            <person name="Malc E."/>
            <person name="Mieczkowski P."/>
            <person name="Kruszewska J.S."/>
            <person name="Biernat P."/>
            <person name="Pawlowska J."/>
        </authorList>
    </citation>
    <scope>NUCLEOTIDE SEQUENCE [LARGE SCALE GENOMIC DNA]</scope>
    <source>
        <strain evidence="4 5">CBS 142.35</strain>
    </source>
</reference>
<dbReference type="PROSITE" id="PS50088">
    <property type="entry name" value="ANK_REPEAT"/>
    <property type="match status" value="3"/>
</dbReference>
<dbReference type="InterPro" id="IPR036770">
    <property type="entry name" value="Ankyrin_rpt-contain_sf"/>
</dbReference>
<keyword evidence="5" id="KW-1185">Reference proteome</keyword>
<proteinExistence type="predicted"/>
<dbReference type="EMBL" id="JAEPRB010000262">
    <property type="protein sequence ID" value="KAG2217934.1"/>
    <property type="molecule type" value="Genomic_DNA"/>
</dbReference>
<dbReference type="SMART" id="SM00248">
    <property type="entry name" value="ANK"/>
    <property type="match status" value="4"/>
</dbReference>
<keyword evidence="1" id="KW-0677">Repeat</keyword>
<organism evidence="4 5">
    <name type="scientific">Circinella minor</name>
    <dbReference type="NCBI Taxonomy" id="1195481"/>
    <lineage>
        <taxon>Eukaryota</taxon>
        <taxon>Fungi</taxon>
        <taxon>Fungi incertae sedis</taxon>
        <taxon>Mucoromycota</taxon>
        <taxon>Mucoromycotina</taxon>
        <taxon>Mucoromycetes</taxon>
        <taxon>Mucorales</taxon>
        <taxon>Lichtheimiaceae</taxon>
        <taxon>Circinella</taxon>
    </lineage>
</organism>
<keyword evidence="2 3" id="KW-0040">ANK repeat</keyword>
<evidence type="ECO:0000256" key="2">
    <source>
        <dbReference type="ARBA" id="ARBA00023043"/>
    </source>
</evidence>
<dbReference type="PANTHER" id="PTHR24198">
    <property type="entry name" value="ANKYRIN REPEAT AND PROTEIN KINASE DOMAIN-CONTAINING PROTEIN"/>
    <property type="match status" value="1"/>
</dbReference>
<feature type="non-terminal residue" evidence="4">
    <location>
        <position position="1"/>
    </location>
</feature>
<dbReference type="PANTHER" id="PTHR24198:SF165">
    <property type="entry name" value="ANKYRIN REPEAT-CONTAINING PROTEIN-RELATED"/>
    <property type="match status" value="1"/>
</dbReference>
<feature type="non-terminal residue" evidence="4">
    <location>
        <position position="179"/>
    </location>
</feature>
<dbReference type="Pfam" id="PF12796">
    <property type="entry name" value="Ank_2"/>
    <property type="match status" value="1"/>
</dbReference>
<evidence type="ECO:0000256" key="1">
    <source>
        <dbReference type="ARBA" id="ARBA00022737"/>
    </source>
</evidence>
<protein>
    <submittedName>
        <fullName evidence="4">Uncharacterized protein</fullName>
    </submittedName>
</protein>
<gene>
    <name evidence="4" type="ORF">INT45_004061</name>
</gene>
<evidence type="ECO:0000313" key="4">
    <source>
        <dbReference type="EMBL" id="KAG2217934.1"/>
    </source>
</evidence>
<feature type="repeat" description="ANK" evidence="3">
    <location>
        <begin position="31"/>
        <end position="63"/>
    </location>
</feature>
<feature type="repeat" description="ANK" evidence="3">
    <location>
        <begin position="97"/>
        <end position="135"/>
    </location>
</feature>
<evidence type="ECO:0000256" key="3">
    <source>
        <dbReference type="PROSITE-ProRule" id="PRU00023"/>
    </source>
</evidence>
<accession>A0A8H7RUB0</accession>
<dbReference type="AlphaFoldDB" id="A0A8H7RUB0"/>
<feature type="repeat" description="ANK" evidence="3">
    <location>
        <begin position="64"/>
        <end position="96"/>
    </location>
</feature>
<dbReference type="PROSITE" id="PS50297">
    <property type="entry name" value="ANK_REP_REGION"/>
    <property type="match status" value="2"/>
</dbReference>
<dbReference type="OrthoDB" id="539213at2759"/>
<name>A0A8H7RUB0_9FUNG</name>
<comment type="caution">
    <text evidence="4">The sequence shown here is derived from an EMBL/GenBank/DDBJ whole genome shotgun (WGS) entry which is preliminary data.</text>
</comment>
<evidence type="ECO:0000313" key="5">
    <source>
        <dbReference type="Proteomes" id="UP000646827"/>
    </source>
</evidence>